<keyword evidence="1" id="KW-1133">Transmembrane helix</keyword>
<evidence type="ECO:0000313" key="2">
    <source>
        <dbReference type="EMBL" id="RGS08656.1"/>
    </source>
</evidence>
<keyword evidence="1" id="KW-0472">Membrane</keyword>
<protein>
    <submittedName>
        <fullName evidence="2">Uncharacterized protein</fullName>
    </submittedName>
</protein>
<keyword evidence="1" id="KW-0812">Transmembrane</keyword>
<accession>A0A412H7E1</accession>
<evidence type="ECO:0000313" key="3">
    <source>
        <dbReference type="Proteomes" id="UP000285750"/>
    </source>
</evidence>
<sequence>MIRIKVFYSMKYYFLKIACVKIGIFFNCGVGIGFLIIFFVKQLYISVKTTKPVSLFRKTGFVRISIK</sequence>
<evidence type="ECO:0000256" key="1">
    <source>
        <dbReference type="SAM" id="Phobius"/>
    </source>
</evidence>
<organism evidence="2 3">
    <name type="scientific">Phocaeicola plebeius</name>
    <dbReference type="NCBI Taxonomy" id="310297"/>
    <lineage>
        <taxon>Bacteria</taxon>
        <taxon>Pseudomonadati</taxon>
        <taxon>Bacteroidota</taxon>
        <taxon>Bacteroidia</taxon>
        <taxon>Bacteroidales</taxon>
        <taxon>Bacteroidaceae</taxon>
        <taxon>Phocaeicola</taxon>
    </lineage>
</organism>
<dbReference type="AlphaFoldDB" id="A0A412H7E1"/>
<proteinExistence type="predicted"/>
<comment type="caution">
    <text evidence="2">The sequence shown here is derived from an EMBL/GenBank/DDBJ whole genome shotgun (WGS) entry which is preliminary data.</text>
</comment>
<dbReference type="Proteomes" id="UP000285750">
    <property type="component" value="Unassembled WGS sequence"/>
</dbReference>
<reference evidence="2 3" key="1">
    <citation type="submission" date="2018-08" db="EMBL/GenBank/DDBJ databases">
        <title>A genome reference for cultivated species of the human gut microbiota.</title>
        <authorList>
            <person name="Zou Y."/>
            <person name="Xue W."/>
            <person name="Luo G."/>
        </authorList>
    </citation>
    <scope>NUCLEOTIDE SEQUENCE [LARGE SCALE GENOMIC DNA]</scope>
    <source>
        <strain evidence="2 3">AF24-16AC</strain>
    </source>
</reference>
<gene>
    <name evidence="2" type="ORF">DWY14_05630</name>
</gene>
<feature type="transmembrane region" description="Helical" evidence="1">
    <location>
        <begin position="12"/>
        <end position="40"/>
    </location>
</feature>
<dbReference type="EMBL" id="QRUY01000009">
    <property type="protein sequence ID" value="RGS08656.1"/>
    <property type="molecule type" value="Genomic_DNA"/>
</dbReference>
<name>A0A412H7E1_9BACT</name>